<evidence type="ECO:0000256" key="1">
    <source>
        <dbReference type="ARBA" id="ARBA00022729"/>
    </source>
</evidence>
<dbReference type="PROSITE" id="PS51257">
    <property type="entry name" value="PROKAR_LIPOPROTEIN"/>
    <property type="match status" value="1"/>
</dbReference>
<dbReference type="Proteomes" id="UP000317371">
    <property type="component" value="Unassembled WGS sequence"/>
</dbReference>
<dbReference type="GO" id="GO:0030288">
    <property type="term" value="C:outer membrane-bounded periplasmic space"/>
    <property type="evidence" value="ECO:0007669"/>
    <property type="project" value="TreeGrafter"/>
</dbReference>
<dbReference type="EMBL" id="VIGC01000041">
    <property type="protein sequence ID" value="TQE93398.1"/>
    <property type="molecule type" value="Genomic_DNA"/>
</dbReference>
<dbReference type="GO" id="GO:0030976">
    <property type="term" value="F:thiamine pyrophosphate binding"/>
    <property type="evidence" value="ECO:0007669"/>
    <property type="project" value="TreeGrafter"/>
</dbReference>
<dbReference type="InterPro" id="IPR005948">
    <property type="entry name" value="ThiB-like"/>
</dbReference>
<dbReference type="PANTHER" id="PTHR30006">
    <property type="entry name" value="THIAMINE-BINDING PERIPLASMIC PROTEIN-RELATED"/>
    <property type="match status" value="1"/>
</dbReference>
<keyword evidence="4" id="KW-1185">Reference proteome</keyword>
<dbReference type="Pfam" id="PF13343">
    <property type="entry name" value="SBP_bac_6"/>
    <property type="match status" value="1"/>
</dbReference>
<proteinExistence type="predicted"/>
<feature type="signal peptide" evidence="2">
    <location>
        <begin position="1"/>
        <end position="23"/>
    </location>
</feature>
<dbReference type="GO" id="GO:0030975">
    <property type="term" value="F:thiamine binding"/>
    <property type="evidence" value="ECO:0007669"/>
    <property type="project" value="InterPro"/>
</dbReference>
<name>A0A540V9G4_9CHLR</name>
<accession>A0A540V9G4</accession>
<dbReference type="SUPFAM" id="SSF53850">
    <property type="entry name" value="Periplasmic binding protein-like II"/>
    <property type="match status" value="1"/>
</dbReference>
<organism evidence="3 4">
    <name type="scientific">Litorilinea aerophila</name>
    <dbReference type="NCBI Taxonomy" id="1204385"/>
    <lineage>
        <taxon>Bacteria</taxon>
        <taxon>Bacillati</taxon>
        <taxon>Chloroflexota</taxon>
        <taxon>Caldilineae</taxon>
        <taxon>Caldilineales</taxon>
        <taxon>Caldilineaceae</taxon>
        <taxon>Litorilinea</taxon>
    </lineage>
</organism>
<gene>
    <name evidence="3" type="ORF">FKZ61_21670</name>
</gene>
<dbReference type="InParanoid" id="A0A540V9G4"/>
<keyword evidence="1 2" id="KW-0732">Signal</keyword>
<reference evidence="3 4" key="1">
    <citation type="submission" date="2019-06" db="EMBL/GenBank/DDBJ databases">
        <title>Genome sequence of Litorilinea aerophila BAA-2444.</title>
        <authorList>
            <person name="Maclea K.S."/>
            <person name="Maurais E.G."/>
            <person name="Iannazzi L.C."/>
        </authorList>
    </citation>
    <scope>NUCLEOTIDE SEQUENCE [LARGE SCALE GENOMIC DNA]</scope>
    <source>
        <strain evidence="3 4">ATCC BAA-2444</strain>
    </source>
</reference>
<dbReference type="OrthoDB" id="9769319at2"/>
<sequence length="358" mass="39494">MNRKTFFLLLCSLLLVAACQPVAPPANMSTSEAEPATVVLASHDSFNVSEEVLAQFEESNQIQVQFLQLGDAGEALNKVILSKDAPLADVFFGVDNTFLSRALDADIFEPYTSPLLDQIDDELKLDPENRLLPVDYGYVNLNADRAWFEERGIPLPQSLEDLIKPEYANLLVVQNPATSSPGLAFLLTTVAYFGEDGYLDFWQALKENGVLVTDGWSEAYFDHFTVGSGGSGDRPLVVSYSTSPPADVVYATDGRTEPASVNISPPGGTFRQIEFVGVLRGAAHPEEARKLIDFMLDVPFQEDIPLQMFVYPANVNAQLPEVFVRFAEKPAEPAQLDPAAIDANRERWIEAWTNVMLR</sequence>
<evidence type="ECO:0000313" key="3">
    <source>
        <dbReference type="EMBL" id="TQE93398.1"/>
    </source>
</evidence>
<dbReference type="AlphaFoldDB" id="A0A540V9G4"/>
<comment type="caution">
    <text evidence="3">The sequence shown here is derived from an EMBL/GenBank/DDBJ whole genome shotgun (WGS) entry which is preliminary data.</text>
</comment>
<evidence type="ECO:0000256" key="2">
    <source>
        <dbReference type="SAM" id="SignalP"/>
    </source>
</evidence>
<feature type="chain" id="PRO_5021920951" evidence="2">
    <location>
        <begin position="24"/>
        <end position="358"/>
    </location>
</feature>
<dbReference type="GO" id="GO:0015888">
    <property type="term" value="P:thiamine transport"/>
    <property type="evidence" value="ECO:0007669"/>
    <property type="project" value="InterPro"/>
</dbReference>
<dbReference type="NCBIfam" id="TIGR01254">
    <property type="entry name" value="sfuA"/>
    <property type="match status" value="1"/>
</dbReference>
<dbReference type="CDD" id="cd13545">
    <property type="entry name" value="PBP2_TbpA"/>
    <property type="match status" value="1"/>
</dbReference>
<dbReference type="PANTHER" id="PTHR30006:SF2">
    <property type="entry name" value="ABC TRANSPORTER SUBSTRATE-BINDING PROTEIN"/>
    <property type="match status" value="1"/>
</dbReference>
<dbReference type="Gene3D" id="3.40.190.10">
    <property type="entry name" value="Periplasmic binding protein-like II"/>
    <property type="match status" value="2"/>
</dbReference>
<protein>
    <submittedName>
        <fullName evidence="3">Thiamine ABC transporter substrate-binding protein</fullName>
    </submittedName>
</protein>
<evidence type="ECO:0000313" key="4">
    <source>
        <dbReference type="Proteomes" id="UP000317371"/>
    </source>
</evidence>